<dbReference type="Gene3D" id="2.60.40.10">
    <property type="entry name" value="Immunoglobulins"/>
    <property type="match status" value="1"/>
</dbReference>
<evidence type="ECO:0000256" key="7">
    <source>
        <dbReference type="PIRSR" id="PIRSR602324-1"/>
    </source>
</evidence>
<dbReference type="SMART" id="SM00089">
    <property type="entry name" value="PKD"/>
    <property type="match status" value="1"/>
</dbReference>
<keyword evidence="1" id="KW-0813">Transport</keyword>
<keyword evidence="3 7" id="KW-0479">Metal-binding</keyword>
<dbReference type="GO" id="GO:0005506">
    <property type="term" value="F:iron ion binding"/>
    <property type="evidence" value="ECO:0007669"/>
    <property type="project" value="InterPro"/>
</dbReference>
<dbReference type="Pfam" id="PF00034">
    <property type="entry name" value="Cytochrom_C"/>
    <property type="match status" value="1"/>
</dbReference>
<dbReference type="SUPFAM" id="SSF50952">
    <property type="entry name" value="Soluble quinoprotein glucose dehydrogenase"/>
    <property type="match status" value="1"/>
</dbReference>
<keyword evidence="5" id="KW-0249">Electron transport</keyword>
<dbReference type="SUPFAM" id="SSF52317">
    <property type="entry name" value="Class I glutamine amidotransferase-like"/>
    <property type="match status" value="1"/>
</dbReference>
<evidence type="ECO:0000256" key="8">
    <source>
        <dbReference type="SAM" id="SignalP"/>
    </source>
</evidence>
<dbReference type="InterPro" id="IPR011042">
    <property type="entry name" value="6-blade_b-propeller_TolB-like"/>
</dbReference>
<dbReference type="SUPFAM" id="SSF49785">
    <property type="entry name" value="Galactose-binding domain-like"/>
    <property type="match status" value="1"/>
</dbReference>
<dbReference type="SMART" id="SM00606">
    <property type="entry name" value="CBD_IV"/>
    <property type="match status" value="1"/>
</dbReference>
<feature type="binding site" description="covalent" evidence="7">
    <location>
        <position position="822"/>
    </location>
    <ligand>
        <name>heme c</name>
        <dbReference type="ChEBI" id="CHEBI:61717"/>
    </ligand>
</feature>
<dbReference type="InterPro" id="IPR012938">
    <property type="entry name" value="Glc/Sorbosone_DH"/>
</dbReference>
<dbReference type="InterPro" id="IPR029062">
    <property type="entry name" value="Class_I_gatase-like"/>
</dbReference>
<dbReference type="GO" id="GO:0030246">
    <property type="term" value="F:carbohydrate binding"/>
    <property type="evidence" value="ECO:0007669"/>
    <property type="project" value="InterPro"/>
</dbReference>
<evidence type="ECO:0000256" key="5">
    <source>
        <dbReference type="ARBA" id="ARBA00022982"/>
    </source>
</evidence>
<dbReference type="CDD" id="cd00146">
    <property type="entry name" value="PKD"/>
    <property type="match status" value="1"/>
</dbReference>
<feature type="chain" id="PRO_5023087126" evidence="8">
    <location>
        <begin position="28"/>
        <end position="1086"/>
    </location>
</feature>
<dbReference type="EMBL" id="VRTY01000005">
    <property type="protein sequence ID" value="TXK52110.1"/>
    <property type="molecule type" value="Genomic_DNA"/>
</dbReference>
<keyword evidence="2 7" id="KW-0349">Heme</keyword>
<name>A0A5C8KF06_9BACT</name>
<dbReference type="Proteomes" id="UP000321926">
    <property type="component" value="Unassembled WGS sequence"/>
</dbReference>
<keyword evidence="6 7" id="KW-0408">Iron</keyword>
<dbReference type="Gene3D" id="2.60.120.260">
    <property type="entry name" value="Galactose-binding domain-like"/>
    <property type="match status" value="1"/>
</dbReference>
<evidence type="ECO:0000256" key="2">
    <source>
        <dbReference type="ARBA" id="ARBA00022617"/>
    </source>
</evidence>
<evidence type="ECO:0000256" key="4">
    <source>
        <dbReference type="ARBA" id="ARBA00022729"/>
    </source>
</evidence>
<dbReference type="InterPro" id="IPR035986">
    <property type="entry name" value="PKD_dom_sf"/>
</dbReference>
<dbReference type="InterPro" id="IPR009056">
    <property type="entry name" value="Cyt_c-like_dom"/>
</dbReference>
<dbReference type="Pfam" id="PF03422">
    <property type="entry name" value="CBM_6"/>
    <property type="match status" value="1"/>
</dbReference>
<feature type="binding site" description="covalent" evidence="7">
    <location>
        <position position="867"/>
    </location>
    <ligand>
        <name>heme c</name>
        <dbReference type="ChEBI" id="CHEBI:61717"/>
    </ligand>
</feature>
<dbReference type="SUPFAM" id="SSF46626">
    <property type="entry name" value="Cytochrome c"/>
    <property type="match status" value="1"/>
</dbReference>
<dbReference type="PRINTS" id="PR00606">
    <property type="entry name" value="CYTCHROMECID"/>
</dbReference>
<dbReference type="InterPro" id="IPR029010">
    <property type="entry name" value="ThuA-like"/>
</dbReference>
<dbReference type="Gene3D" id="3.40.50.880">
    <property type="match status" value="1"/>
</dbReference>
<dbReference type="CDD" id="cd04084">
    <property type="entry name" value="CBM6_xylanase-like"/>
    <property type="match status" value="1"/>
</dbReference>
<dbReference type="GO" id="GO:0020037">
    <property type="term" value="F:heme binding"/>
    <property type="evidence" value="ECO:0007669"/>
    <property type="project" value="InterPro"/>
</dbReference>
<proteinExistence type="predicted"/>
<dbReference type="PROSITE" id="PS51175">
    <property type="entry name" value="CBM6"/>
    <property type="match status" value="1"/>
</dbReference>
<dbReference type="AlphaFoldDB" id="A0A5C8KF06"/>
<sequence>MKSVHVTVATVQRCLVFLMVACLFACAQKEQQQKMLVLHTADKSRLEQTQLYLHAILEQAEQQSVLVEISDDPAVLHTANLQQYGAVVFLNLPQLALSQEQQKSFKSYLEQGGGFIGIASEPTAATNWHWYASLYSTAGEHAKPDVLLTAANSPGAPAAGLFRSFVYSGGRVSVLAAGLREAAVQAPGFTDQLAEAIRFTLGATSAESRHLQELSRYHYAVLNDDLKEPMELSIASNGLVLVIEREGSIFQFDPISNKTKKIATLPVDATESGHGLQGIAIDPEFEKNKQVYFFYTPPKSRGAVMYVSRFTMVADGLDLASEKVLLKVPLEINQSGHLGGSLSFDAKGNLYISTGDNSVALHSGGYAPIDERPGHTYNDAQRSAANTHDLRGKILRITPLPNGSYAIPDDNLFPKDGSQGKPEIYVMGCRNPFRIAVDKPSGILYWGEVGPDAGKDSTRGSQGYDEINQVREACNNGWPYFIGDNYPYAAHDFATGKTGAMFNPAAPENHSINNTGATKLPAAAPAFIYYPYAPSKDFPELGEGARCALGGPVYHYDAASTSGIKFPEYYDKVLFIGDWSRNWIKAVYMDENHDYVRTEAFMPKVAFDNPIDMEFGPDGALYVLEFGDPWGMLKKGGKLARIEYNKGNRPPVAVASASQTIGGVPLTVQFSSKGSFDHDKGDALRIQWTLNGKPFGQSAPDPAFTFTKPGQYMAVLTVTDKKGMSSQRAIKLKIGNAAPVVNIASAANQSFYWQKGQPFDYQVTVTDPEDKAIDRAALIVSMDYLPQGNDVPGLLMEGQQLGDAGAVAANELISKNDCMSCHTLDHKAIGPAFLEVAKKYKLTDANVTKLASKVIQGGGGAWGDVSMNAHPKLTQQEATAMVRYIISLNKPAPKIRSLPTSGSLVLNRHEDGGTDGKYLFRAAYTDKGGPKVDPLTGTAEIVLRHPHIEVLGFDAYQGIAKVMAGEGAPYLGQIDHGDYLLLQQVDLKTVEQLTLSFAAHNTAGYIEVRAGSVKGSVIGQAEFKPTGSWSTWKTVPVAIEAVPGKQDLYLVFRGHSNLKDNLLRLRWVEFQQKKTSKGYMAAVATH</sequence>
<keyword evidence="12" id="KW-1185">Reference proteome</keyword>
<dbReference type="Pfam" id="PF07995">
    <property type="entry name" value="GSDH"/>
    <property type="match status" value="1"/>
</dbReference>
<dbReference type="PANTHER" id="PTHR19328:SF75">
    <property type="entry name" value="ALDOSE SUGAR DEHYDROGENASE YLII"/>
    <property type="match status" value="1"/>
</dbReference>
<dbReference type="InterPro" id="IPR005084">
    <property type="entry name" value="CBM6"/>
</dbReference>
<dbReference type="InterPro" id="IPR006584">
    <property type="entry name" value="Cellulose-bd_IV"/>
</dbReference>
<dbReference type="Gene3D" id="2.120.10.30">
    <property type="entry name" value="TolB, C-terminal domain"/>
    <property type="match status" value="1"/>
</dbReference>
<evidence type="ECO:0000256" key="1">
    <source>
        <dbReference type="ARBA" id="ARBA00022448"/>
    </source>
</evidence>
<dbReference type="OrthoDB" id="9816308at2"/>
<feature type="binding site" description="covalent" evidence="7">
    <location>
        <position position="818"/>
    </location>
    <ligand>
        <name>heme c</name>
        <dbReference type="ChEBI" id="CHEBI:61717"/>
    </ligand>
</feature>
<dbReference type="InterPro" id="IPR011041">
    <property type="entry name" value="Quinoprot_gluc/sorb_DH_b-prop"/>
</dbReference>
<dbReference type="Pfam" id="PF06283">
    <property type="entry name" value="ThuA"/>
    <property type="match status" value="1"/>
</dbReference>
<keyword evidence="4 8" id="KW-0732">Signal</keyword>
<accession>A0A5C8KF06</accession>
<organism evidence="11 12">
    <name type="scientific">Pontibacter qinzhouensis</name>
    <dbReference type="NCBI Taxonomy" id="2603253"/>
    <lineage>
        <taxon>Bacteria</taxon>
        <taxon>Pseudomonadati</taxon>
        <taxon>Bacteroidota</taxon>
        <taxon>Cytophagia</taxon>
        <taxon>Cytophagales</taxon>
        <taxon>Hymenobacteraceae</taxon>
        <taxon>Pontibacter</taxon>
    </lineage>
</organism>
<dbReference type="Gene3D" id="1.10.760.10">
    <property type="entry name" value="Cytochrome c-like domain"/>
    <property type="match status" value="1"/>
</dbReference>
<dbReference type="InterPro" id="IPR002324">
    <property type="entry name" value="Cyt_c_ID"/>
</dbReference>
<reference evidence="11 12" key="1">
    <citation type="submission" date="2019-08" db="EMBL/GenBank/DDBJ databases">
        <authorList>
            <person name="Shi S."/>
        </authorList>
    </citation>
    <scope>NUCLEOTIDE SEQUENCE [LARGE SCALE GENOMIC DNA]</scope>
    <source>
        <strain evidence="11 12">GY10130</strain>
    </source>
</reference>
<evidence type="ECO:0000313" key="11">
    <source>
        <dbReference type="EMBL" id="TXK52110.1"/>
    </source>
</evidence>
<dbReference type="InterPro" id="IPR013783">
    <property type="entry name" value="Ig-like_fold"/>
</dbReference>
<feature type="signal peptide" evidence="8">
    <location>
        <begin position="1"/>
        <end position="27"/>
    </location>
</feature>
<comment type="PTM">
    <text evidence="7">Binds 1 heme c group covalently per subunit.</text>
</comment>
<feature type="domain" description="CBM6" evidence="10">
    <location>
        <begin position="946"/>
        <end position="1071"/>
    </location>
</feature>
<dbReference type="InterPro" id="IPR000601">
    <property type="entry name" value="PKD_dom"/>
</dbReference>
<feature type="domain" description="Cytochrome c" evidence="9">
    <location>
        <begin position="805"/>
        <end position="889"/>
    </location>
</feature>
<dbReference type="SUPFAM" id="SSF49299">
    <property type="entry name" value="PKD domain"/>
    <property type="match status" value="1"/>
</dbReference>
<evidence type="ECO:0000256" key="6">
    <source>
        <dbReference type="ARBA" id="ARBA00023004"/>
    </source>
</evidence>
<dbReference type="PROSITE" id="PS51007">
    <property type="entry name" value="CYTC"/>
    <property type="match status" value="1"/>
</dbReference>
<gene>
    <name evidence="11" type="ORF">FVR03_02275</name>
</gene>
<evidence type="ECO:0000259" key="10">
    <source>
        <dbReference type="PROSITE" id="PS51175"/>
    </source>
</evidence>
<evidence type="ECO:0000259" key="9">
    <source>
        <dbReference type="PROSITE" id="PS51007"/>
    </source>
</evidence>
<dbReference type="PANTHER" id="PTHR19328">
    <property type="entry name" value="HEDGEHOG-INTERACTING PROTEIN"/>
    <property type="match status" value="1"/>
</dbReference>
<protein>
    <submittedName>
        <fullName evidence="11">Carbohydrate-binding protein</fullName>
    </submittedName>
</protein>
<dbReference type="Pfam" id="PF18911">
    <property type="entry name" value="PKD_4"/>
    <property type="match status" value="1"/>
</dbReference>
<dbReference type="RefSeq" id="WP_147920138.1">
    <property type="nucleotide sequence ID" value="NZ_VRTY01000005.1"/>
</dbReference>
<evidence type="ECO:0000256" key="3">
    <source>
        <dbReference type="ARBA" id="ARBA00022723"/>
    </source>
</evidence>
<evidence type="ECO:0000313" key="12">
    <source>
        <dbReference type="Proteomes" id="UP000321926"/>
    </source>
</evidence>
<dbReference type="InterPro" id="IPR022409">
    <property type="entry name" value="PKD/Chitinase_dom"/>
</dbReference>
<comment type="caution">
    <text evidence="11">The sequence shown here is derived from an EMBL/GenBank/DDBJ whole genome shotgun (WGS) entry which is preliminary data.</text>
</comment>
<dbReference type="InterPro" id="IPR008979">
    <property type="entry name" value="Galactose-bd-like_sf"/>
</dbReference>
<dbReference type="InterPro" id="IPR036909">
    <property type="entry name" value="Cyt_c-like_dom_sf"/>
</dbReference>
<dbReference type="GO" id="GO:0009055">
    <property type="term" value="F:electron transfer activity"/>
    <property type="evidence" value="ECO:0007669"/>
    <property type="project" value="InterPro"/>
</dbReference>